<dbReference type="Proteomes" id="UP000564885">
    <property type="component" value="Unassembled WGS sequence"/>
</dbReference>
<dbReference type="RefSeq" id="WP_171218378.1">
    <property type="nucleotide sequence ID" value="NZ_JABEPP010000003.1"/>
</dbReference>
<sequence length="279" mass="28042">MRMSLCVRAAATVGLALAGYMGSSAISFGIVGVSSAEAAQFYTRKRVNGVWITGRFPKTGGSAQAARGRREVQARSVPRVSDVPASATLAALPASEPRRDLPPLPPLPPVPLVTGTLADRKPAPAPAPALPDVEAALVTAAVGPVAPADDVAVAAEERPMKLRRALEARAGELKAKSEAAPAPPAAPPVPAAVADAPAIASAAASRAEVATGSLAGGPVQAVAAPASPAAGGRTQLLPRSVSYDFETGIKTTVFESSVVREPFDPAAMRGLMTGSVAAR</sequence>
<comment type="caution">
    <text evidence="1">The sequence shown here is derived from an EMBL/GenBank/DDBJ whole genome shotgun (WGS) entry which is preliminary data.</text>
</comment>
<proteinExistence type="predicted"/>
<protein>
    <submittedName>
        <fullName evidence="1">Uncharacterized protein</fullName>
    </submittedName>
</protein>
<organism evidence="1 2">
    <name type="scientific">Enterovirga aerilata</name>
    <dbReference type="NCBI Taxonomy" id="2730920"/>
    <lineage>
        <taxon>Bacteria</taxon>
        <taxon>Pseudomonadati</taxon>
        <taxon>Pseudomonadota</taxon>
        <taxon>Alphaproteobacteria</taxon>
        <taxon>Hyphomicrobiales</taxon>
        <taxon>Methylobacteriaceae</taxon>
        <taxon>Enterovirga</taxon>
    </lineage>
</organism>
<keyword evidence="2" id="KW-1185">Reference proteome</keyword>
<dbReference type="AlphaFoldDB" id="A0A849HZ87"/>
<name>A0A849HZ87_9HYPH</name>
<gene>
    <name evidence="1" type="ORF">HJG44_10760</name>
</gene>
<evidence type="ECO:0000313" key="1">
    <source>
        <dbReference type="EMBL" id="NNM72856.1"/>
    </source>
</evidence>
<evidence type="ECO:0000313" key="2">
    <source>
        <dbReference type="Proteomes" id="UP000564885"/>
    </source>
</evidence>
<reference evidence="1 2" key="1">
    <citation type="submission" date="2020-04" db="EMBL/GenBank/DDBJ databases">
        <title>Enterovirga sp. isolate from soil.</title>
        <authorList>
            <person name="Chea S."/>
            <person name="Kim D.-U."/>
        </authorList>
    </citation>
    <scope>NUCLEOTIDE SEQUENCE [LARGE SCALE GENOMIC DNA]</scope>
    <source>
        <strain evidence="1 2">DB1703</strain>
    </source>
</reference>
<dbReference type="EMBL" id="JABEPP010000003">
    <property type="protein sequence ID" value="NNM72856.1"/>
    <property type="molecule type" value="Genomic_DNA"/>
</dbReference>
<accession>A0A849HZ87</accession>